<gene>
    <name evidence="2" type="ORF">TDUB1175_LOCUS8981</name>
</gene>
<dbReference type="AlphaFoldDB" id="A0A7R9Z5Z8"/>
<feature type="compositionally biased region" description="Pro residues" evidence="1">
    <location>
        <begin position="93"/>
        <end position="108"/>
    </location>
</feature>
<organism evidence="2">
    <name type="scientific">Pseudictyota dubia</name>
    <dbReference type="NCBI Taxonomy" id="2749911"/>
    <lineage>
        <taxon>Eukaryota</taxon>
        <taxon>Sar</taxon>
        <taxon>Stramenopiles</taxon>
        <taxon>Ochrophyta</taxon>
        <taxon>Bacillariophyta</taxon>
        <taxon>Mediophyceae</taxon>
        <taxon>Biddulphiophycidae</taxon>
        <taxon>Eupodiscales</taxon>
        <taxon>Odontellaceae</taxon>
        <taxon>Pseudictyota</taxon>
    </lineage>
</organism>
<proteinExistence type="predicted"/>
<feature type="region of interest" description="Disordered" evidence="1">
    <location>
        <begin position="84"/>
        <end position="121"/>
    </location>
</feature>
<evidence type="ECO:0008006" key="3">
    <source>
        <dbReference type="Google" id="ProtNLM"/>
    </source>
</evidence>
<evidence type="ECO:0000256" key="1">
    <source>
        <dbReference type="SAM" id="MobiDB-lite"/>
    </source>
</evidence>
<feature type="compositionally biased region" description="Low complexity" evidence="1">
    <location>
        <begin position="109"/>
        <end position="121"/>
    </location>
</feature>
<reference evidence="2" key="1">
    <citation type="submission" date="2021-01" db="EMBL/GenBank/DDBJ databases">
        <authorList>
            <person name="Corre E."/>
            <person name="Pelletier E."/>
            <person name="Niang G."/>
            <person name="Scheremetjew M."/>
            <person name="Finn R."/>
            <person name="Kale V."/>
            <person name="Holt S."/>
            <person name="Cochrane G."/>
            <person name="Meng A."/>
            <person name="Brown T."/>
            <person name="Cohen L."/>
        </authorList>
    </citation>
    <scope>NUCLEOTIDE SEQUENCE</scope>
    <source>
        <strain evidence="2">CCMP147</strain>
    </source>
</reference>
<feature type="compositionally biased region" description="Low complexity" evidence="1">
    <location>
        <begin position="31"/>
        <end position="59"/>
    </location>
</feature>
<dbReference type="EMBL" id="HBED01017935">
    <property type="protein sequence ID" value="CAD8308699.1"/>
    <property type="molecule type" value="Transcribed_RNA"/>
</dbReference>
<evidence type="ECO:0000313" key="2">
    <source>
        <dbReference type="EMBL" id="CAD8308699.1"/>
    </source>
</evidence>
<protein>
    <recommendedName>
        <fullName evidence="3">Roadblock/LAMTOR2 domain-containing protein</fullName>
    </recommendedName>
</protein>
<name>A0A7R9Z5Z8_9STRA</name>
<feature type="region of interest" description="Disordered" evidence="1">
    <location>
        <begin position="30"/>
        <end position="59"/>
    </location>
</feature>
<sequence length="182" mass="18455">MIRSRRIPPLLSRITGDGITSALLVTSDGEILGSSSPLSPSAGSSISAEENPNSPAEPPLEMAAVGALVAEVAADYRRLGNELQLLDPRGLQSPPPPPSSVVSSPPPGGSAHASGGKGKSSSSLKCLIIELDLGLVGVASAGSDCHVVALAEPKVEHGMLKARLTVLATHVQEALSHLAEQP</sequence>
<dbReference type="Gene3D" id="3.30.450.30">
    <property type="entry name" value="Dynein light chain 2a, cytoplasmic"/>
    <property type="match status" value="1"/>
</dbReference>
<accession>A0A7R9Z5Z8</accession>